<evidence type="ECO:0000313" key="4">
    <source>
        <dbReference type="Proteomes" id="UP000816034"/>
    </source>
</evidence>
<dbReference type="InterPro" id="IPR029787">
    <property type="entry name" value="Nucleotide_cyclase"/>
</dbReference>
<keyword evidence="2" id="KW-0812">Transmembrane</keyword>
<dbReference type="AlphaFoldDB" id="A0AA88KLL3"/>
<evidence type="ECO:0008006" key="5">
    <source>
        <dbReference type="Google" id="ProtNLM"/>
    </source>
</evidence>
<dbReference type="Proteomes" id="UP000816034">
    <property type="component" value="Unassembled WGS sequence"/>
</dbReference>
<dbReference type="Gene3D" id="6.10.340.10">
    <property type="match status" value="1"/>
</dbReference>
<dbReference type="SUPFAM" id="SSF55073">
    <property type="entry name" value="Nucleotide cyclase"/>
    <property type="match status" value="1"/>
</dbReference>
<evidence type="ECO:0000256" key="1">
    <source>
        <dbReference type="SAM" id="MobiDB-lite"/>
    </source>
</evidence>
<feature type="region of interest" description="Disordered" evidence="1">
    <location>
        <begin position="495"/>
        <end position="538"/>
    </location>
</feature>
<keyword evidence="4" id="KW-1185">Reference proteome</keyword>
<evidence type="ECO:0000313" key="3">
    <source>
        <dbReference type="EMBL" id="KAG2386768.1"/>
    </source>
</evidence>
<evidence type="ECO:0000256" key="2">
    <source>
        <dbReference type="SAM" id="Phobius"/>
    </source>
</evidence>
<feature type="compositionally biased region" description="Polar residues" evidence="1">
    <location>
        <begin position="514"/>
        <end position="538"/>
    </location>
</feature>
<accession>A0AA88KLL3</accession>
<keyword evidence="2" id="KW-1133">Transmembrane helix</keyword>
<dbReference type="EMBL" id="PYSW02000015">
    <property type="protein sequence ID" value="KAG2386768.1"/>
    <property type="molecule type" value="Genomic_DNA"/>
</dbReference>
<feature type="transmembrane region" description="Helical" evidence="2">
    <location>
        <begin position="58"/>
        <end position="78"/>
    </location>
</feature>
<feature type="compositionally biased region" description="Polar residues" evidence="1">
    <location>
        <begin position="36"/>
        <end position="46"/>
    </location>
</feature>
<reference evidence="3 4" key="1">
    <citation type="journal article" date="2018" name="BMC Genomics">
        <title>The genome of Naegleria lovaniensis, the basis for a comparative approach to unravel pathogenicity factors of the human pathogenic amoeba N. fowleri.</title>
        <authorList>
            <person name="Liechti N."/>
            <person name="Schurch N."/>
            <person name="Bruggmann R."/>
            <person name="Wittwer M."/>
        </authorList>
    </citation>
    <scope>NUCLEOTIDE SEQUENCE [LARGE SCALE GENOMIC DNA]</scope>
    <source>
        <strain evidence="3 4">ATCC 30569</strain>
    </source>
</reference>
<protein>
    <recommendedName>
        <fullName evidence="5">Guanylate cyclase domain-containing protein</fullName>
    </recommendedName>
</protein>
<feature type="region of interest" description="Disordered" evidence="1">
    <location>
        <begin position="1"/>
        <end position="46"/>
    </location>
</feature>
<sequence>MKTVSSSRRVLPVKTSTEDSSSSVDLSHNDEDDDQSLVSHSQQHLNTKPPISSIKCMLILLVTTAIVAAVAFLTSIWISCFSSSVSTMSQDLMSQHFYKIITFTDETFKQVIMTSESAKNTMWFDLNYNNTDYINRTTFKIFKSAYQFLSTLMIDAYIGDPKGGNKGIMMMNGIPSILLVNESGQYWTYCDNFQMHEQCLTKSSTPDVTLPPFDMSGLLEIAQNHANRPRFTMSYTDPTLPTITFLSLVNSKPAQAPIAYGKPAFEWYFGFDITVTTISEYFKQITDDIGGSMAFAIETSTDYIVASSFPTIAVTIWDANGNQKRKTALDFDIPLVNDIGKFVYSELSQNLSSIPCNSFLLKQYQDRYVNIHRMCNDANIDWIFIFSVPKWNYIQTMIIAIVAASVSSIFIIGVGIVLGVFASLRIVKPFQNLIYLFESVSNMDLDTVSNDDTNLSHLKEVYILQQHFHTMVRKIRKYRCFIPPHLLAQLDSLQDEEGNETGKKDPTGDGSAPSRPSMSQDAPSSRGSQCSRRASSMKQQVSKSLFRLGLEKKPLTIACIHFGGLDSCMEVLNDSELVPIMSDFFDIIQKIARMSGGQLGNFENNEMTISWNSTSDIPYHEEKGLASTKQIMEKLTQLTSTKWKNKESLVKKDLLNVVNFKAAIVSQICKSGNVGTQEVKSFSIVGSYIHNLEILLKHAFKLNISIVASDVIHDKCSKSFQMRYVGTRKLYPPEFTNPPSLVKFKSNSSMNDKLMKTKLYEIGESNNNDIQDEWMYELQHKERKEKWKTYHVAVNHYMEKQYDQAIQHFEEYLHGAASPHQEDACAVYLLKKCYKKEKKQQKKNGELESV</sequence>
<proteinExistence type="predicted"/>
<dbReference type="Gene3D" id="3.30.70.1230">
    <property type="entry name" value="Nucleotide cyclase"/>
    <property type="match status" value="1"/>
</dbReference>
<dbReference type="GeneID" id="68094968"/>
<feature type="transmembrane region" description="Helical" evidence="2">
    <location>
        <begin position="397"/>
        <end position="424"/>
    </location>
</feature>
<dbReference type="RefSeq" id="XP_044550760.1">
    <property type="nucleotide sequence ID" value="XM_044691939.1"/>
</dbReference>
<gene>
    <name evidence="3" type="ORF">C9374_002512</name>
</gene>
<name>A0AA88KLL3_NAELO</name>
<organism evidence="3 4">
    <name type="scientific">Naegleria lovaniensis</name>
    <name type="common">Amoeba</name>
    <dbReference type="NCBI Taxonomy" id="51637"/>
    <lineage>
        <taxon>Eukaryota</taxon>
        <taxon>Discoba</taxon>
        <taxon>Heterolobosea</taxon>
        <taxon>Tetramitia</taxon>
        <taxon>Eutetramitia</taxon>
        <taxon>Vahlkampfiidae</taxon>
        <taxon>Naegleria</taxon>
    </lineage>
</organism>
<comment type="caution">
    <text evidence="3">The sequence shown here is derived from an EMBL/GenBank/DDBJ whole genome shotgun (WGS) entry which is preliminary data.</text>
</comment>
<keyword evidence="2" id="KW-0472">Membrane</keyword>